<dbReference type="AlphaFoldDB" id="A0AA37SKS4"/>
<protein>
    <recommendedName>
        <fullName evidence="3">SusD/RagB family nutrient-binding outer membrane lipoprotein</fullName>
    </recommendedName>
</protein>
<gene>
    <name evidence="1" type="ORF">GCM10007940_02620</name>
</gene>
<reference evidence="1" key="2">
    <citation type="submission" date="2023-01" db="EMBL/GenBank/DDBJ databases">
        <title>Draft genome sequence of Portibacter lacus strain NBRC 108769.</title>
        <authorList>
            <person name="Sun Q."/>
            <person name="Mori K."/>
        </authorList>
    </citation>
    <scope>NUCLEOTIDE SEQUENCE</scope>
    <source>
        <strain evidence="1">NBRC 108769</strain>
    </source>
</reference>
<evidence type="ECO:0000313" key="2">
    <source>
        <dbReference type="Proteomes" id="UP001156666"/>
    </source>
</evidence>
<dbReference type="EMBL" id="BSOH01000001">
    <property type="protein sequence ID" value="GLR15647.1"/>
    <property type="molecule type" value="Genomic_DNA"/>
</dbReference>
<keyword evidence="2" id="KW-1185">Reference proteome</keyword>
<dbReference type="InterPro" id="IPR041662">
    <property type="entry name" value="SusD-like_2"/>
</dbReference>
<evidence type="ECO:0008006" key="3">
    <source>
        <dbReference type="Google" id="ProtNLM"/>
    </source>
</evidence>
<dbReference type="InterPro" id="IPR011990">
    <property type="entry name" value="TPR-like_helical_dom_sf"/>
</dbReference>
<dbReference type="Gene3D" id="1.25.40.390">
    <property type="match status" value="1"/>
</dbReference>
<dbReference type="SUPFAM" id="SSF48452">
    <property type="entry name" value="TPR-like"/>
    <property type="match status" value="1"/>
</dbReference>
<dbReference type="Pfam" id="PF12771">
    <property type="entry name" value="SusD-like_2"/>
    <property type="match status" value="1"/>
</dbReference>
<accession>A0AA37SKS4</accession>
<dbReference type="Proteomes" id="UP001156666">
    <property type="component" value="Unassembled WGS sequence"/>
</dbReference>
<proteinExistence type="predicted"/>
<evidence type="ECO:0000313" key="1">
    <source>
        <dbReference type="EMBL" id="GLR15647.1"/>
    </source>
</evidence>
<sequence length="451" mass="49437">MLFASCESFLDVNTDPNRVTDVTLNSLLPTTIEAASAAHYRSAYTTNQITQHLGSYFGYPQILSLSSTWSGIYLKGLNNLDQLIIKAEESNSPHYAGIGKVLSAINVGLLTDNWEAAPYSEAILGSDNFTPKFDSQEQLYASINSLLDAAITDLQKSESIFAPGSDDLAYNGDISKWIKLAYTLKARYAIHLTNKNGTQAASDALSAISNGFTSNGDDFQLMYNSVNKNPWHTSVALANNTGNLTITQGSYFVDLLKGITDEGDPRMAALVDAGDIPNAEVVGITSYDDNAAPNNSDLSETTWHSTESAPIVMVSYAEAKFIEAEAAFISNDKTRAYDAYLEGIAANVSKLEVEAGDFLTHPNVAVGADNLTLSDIMEQKYIALYLNPEAWVDMRRYNYSTDAYTGFVEADPFELGGSFQRVRYPDDEFNRNGDETQANNKDLLVQMWRDQ</sequence>
<reference evidence="1" key="1">
    <citation type="journal article" date="2014" name="Int. J. Syst. Evol. Microbiol.">
        <title>Complete genome sequence of Corynebacterium casei LMG S-19264T (=DSM 44701T), isolated from a smear-ripened cheese.</title>
        <authorList>
            <consortium name="US DOE Joint Genome Institute (JGI-PGF)"/>
            <person name="Walter F."/>
            <person name="Albersmeier A."/>
            <person name="Kalinowski J."/>
            <person name="Ruckert C."/>
        </authorList>
    </citation>
    <scope>NUCLEOTIDE SEQUENCE</scope>
    <source>
        <strain evidence="1">NBRC 108769</strain>
    </source>
</reference>
<organism evidence="1 2">
    <name type="scientific">Portibacter lacus</name>
    <dbReference type="NCBI Taxonomy" id="1099794"/>
    <lineage>
        <taxon>Bacteria</taxon>
        <taxon>Pseudomonadati</taxon>
        <taxon>Bacteroidota</taxon>
        <taxon>Saprospiria</taxon>
        <taxon>Saprospirales</taxon>
        <taxon>Haliscomenobacteraceae</taxon>
        <taxon>Portibacter</taxon>
    </lineage>
</organism>
<comment type="caution">
    <text evidence="1">The sequence shown here is derived from an EMBL/GenBank/DDBJ whole genome shotgun (WGS) entry which is preliminary data.</text>
</comment>
<name>A0AA37SKS4_9BACT</name>